<dbReference type="Proteomes" id="UP000325255">
    <property type="component" value="Unassembled WGS sequence"/>
</dbReference>
<gene>
    <name evidence="3" type="ORF">F1189_03860</name>
</gene>
<organism evidence="3 4">
    <name type="scientific">Rhodovastum atsumiense</name>
    <dbReference type="NCBI Taxonomy" id="504468"/>
    <lineage>
        <taxon>Bacteria</taxon>
        <taxon>Pseudomonadati</taxon>
        <taxon>Pseudomonadota</taxon>
        <taxon>Alphaproteobacteria</taxon>
        <taxon>Acetobacterales</taxon>
        <taxon>Acetobacteraceae</taxon>
        <taxon>Rhodovastum</taxon>
    </lineage>
</organism>
<keyword evidence="1" id="KW-0597">Phosphoprotein</keyword>
<feature type="domain" description="STAS" evidence="2">
    <location>
        <begin position="161"/>
        <end position="272"/>
    </location>
</feature>
<evidence type="ECO:0000256" key="1">
    <source>
        <dbReference type="ARBA" id="ARBA00022553"/>
    </source>
</evidence>
<dbReference type="SUPFAM" id="SSF52091">
    <property type="entry name" value="SpoIIaa-like"/>
    <property type="match status" value="1"/>
</dbReference>
<evidence type="ECO:0000259" key="2">
    <source>
        <dbReference type="PROSITE" id="PS50801"/>
    </source>
</evidence>
<dbReference type="PANTHER" id="PTHR33745:SF3">
    <property type="entry name" value="RSBT CO-ANTAGONIST PROTEIN RSBRC"/>
    <property type="match status" value="1"/>
</dbReference>
<comment type="caution">
    <text evidence="3">The sequence shown here is derived from an EMBL/GenBank/DDBJ whole genome shotgun (WGS) entry which is preliminary data.</text>
</comment>
<reference evidence="3 4" key="1">
    <citation type="submission" date="2019-09" db="EMBL/GenBank/DDBJ databases">
        <title>Genome sequence of Rhodovastum atsumiense, a diverse member of the Acetobacteraceae family of non-sulfur purple photosynthetic bacteria.</title>
        <authorList>
            <person name="Meyer T."/>
            <person name="Kyndt J."/>
        </authorList>
    </citation>
    <scope>NUCLEOTIDE SEQUENCE [LARGE SCALE GENOMIC DNA]</scope>
    <source>
        <strain evidence="3 4">DSM 21279</strain>
    </source>
</reference>
<dbReference type="InterPro" id="IPR002645">
    <property type="entry name" value="STAS_dom"/>
</dbReference>
<dbReference type="Pfam" id="PF14361">
    <property type="entry name" value="RsbRD_N"/>
    <property type="match status" value="1"/>
</dbReference>
<accession>A0A5M6J1J0</accession>
<proteinExistence type="predicted"/>
<dbReference type="PROSITE" id="PS50801">
    <property type="entry name" value="STAS"/>
    <property type="match status" value="1"/>
</dbReference>
<name>A0A5M6J1J0_9PROT</name>
<dbReference type="PANTHER" id="PTHR33745">
    <property type="entry name" value="RSBT ANTAGONIST PROTEIN RSBS-RELATED"/>
    <property type="match status" value="1"/>
</dbReference>
<protein>
    <submittedName>
        <fullName evidence="3">STAS domain-containing protein</fullName>
    </submittedName>
</protein>
<dbReference type="InterPro" id="IPR051932">
    <property type="entry name" value="Bact_StressResp_Reg"/>
</dbReference>
<dbReference type="InterPro" id="IPR036513">
    <property type="entry name" value="STAS_dom_sf"/>
</dbReference>
<dbReference type="Gene3D" id="3.30.750.24">
    <property type="entry name" value="STAS domain"/>
    <property type="match status" value="1"/>
</dbReference>
<dbReference type="Pfam" id="PF01740">
    <property type="entry name" value="STAS"/>
    <property type="match status" value="1"/>
</dbReference>
<sequence length="284" mass="30230">MAAQDGHAAGASSATPPGHSVRDVVELHRAELQANWLDQLRREAAAARIPARMVEELSGRLLEEVATALAAPPSTALPASLRDLLAAISATFAERGTTPAQTATFVFSLKHVLGELAPEDAAGMLVAHRLIDAMGLFSMDAFIARREQIILAQSRELLELSVPVVPLWEGILSLPVIGTLDSGRAQAITEKLLTEIARTSSRFAVIDISGVPDVDTQTAQHLAKTVAAARLMGAECVITGIRPTIAQVMVTLGIDLSAVETRFSLAEGLRHCFGRLGLTVQRQR</sequence>
<evidence type="ECO:0000313" key="4">
    <source>
        <dbReference type="Proteomes" id="UP000325255"/>
    </source>
</evidence>
<dbReference type="AlphaFoldDB" id="A0A5M6J1J0"/>
<dbReference type="InterPro" id="IPR025751">
    <property type="entry name" value="RsbRD_N_dom"/>
</dbReference>
<dbReference type="EMBL" id="VWPK01000004">
    <property type="protein sequence ID" value="KAA5613937.1"/>
    <property type="molecule type" value="Genomic_DNA"/>
</dbReference>
<dbReference type="CDD" id="cd07041">
    <property type="entry name" value="STAS_RsbR_RsbS_like"/>
    <property type="match status" value="1"/>
</dbReference>
<evidence type="ECO:0000313" key="3">
    <source>
        <dbReference type="EMBL" id="KAA5613937.1"/>
    </source>
</evidence>
<dbReference type="OrthoDB" id="7352262at2"/>
<keyword evidence="4" id="KW-1185">Reference proteome</keyword>